<reference evidence="4 6" key="3">
    <citation type="journal article" date="2012" name="Int. J. Syst. Evol. Microbiol.">
        <title>Magnetococcus marinus gen. nov., sp. nov., a marine, magnetotactic bacterium that represents a novel lineage (Magnetococcaceae fam. nov.; Magnetococcales ord. nov.) at the base of the Alphaproteobacteria.</title>
        <authorList>
            <person name="Bazylinski D.A."/>
            <person name="Williams T.J."/>
            <person name="Lefevre C.T."/>
            <person name="Berg R.J."/>
            <person name="Zhang C.L."/>
            <person name="Bowser S.S."/>
            <person name="Dean A.J."/>
            <person name="Beveridge T.J."/>
        </authorList>
    </citation>
    <scope>NUCLEOTIDE SEQUENCE [LARGE SCALE GENOMIC DNA]</scope>
    <source>
        <strain evidence="6">ATCC BAA-1437 / JCM 17883 / MC-1</strain>
        <strain evidence="4">MC-1</strain>
    </source>
</reference>
<dbReference type="STRING" id="156889.Mmc1_1348"/>
<evidence type="ECO:0000313" key="6">
    <source>
        <dbReference type="Proteomes" id="UP000002586"/>
    </source>
</evidence>
<dbReference type="PROSITE" id="PS01031">
    <property type="entry name" value="SHSP"/>
    <property type="match status" value="1"/>
</dbReference>
<evidence type="ECO:0000256" key="2">
    <source>
        <dbReference type="RuleBase" id="RU003616"/>
    </source>
</evidence>
<proteinExistence type="inferred from homology"/>
<dbReference type="Pfam" id="PF00011">
    <property type="entry name" value="HSP20"/>
    <property type="match status" value="1"/>
</dbReference>
<sequence length="146" mass="16944">MAALMEYDPFRNVRTLQNEINRLFDHNWEEPNGQMAKWPMRVDIREDENQIMIKADLPGMTQQDISVDVDNGTLTISGERKFDDEQNRDGYHRIERAYGRFSRSFQLPNTTDTGNIAAKYQNGVLEVTLPKLDEAKPRSIQVEVLN</sequence>
<comment type="similarity">
    <text evidence="1 2">Belongs to the small heat shock protein (HSP20) family.</text>
</comment>
<dbReference type="OrthoDB" id="9808910at2"/>
<name>A0L7B6_MAGMM</name>
<dbReference type="InterPro" id="IPR002068">
    <property type="entry name" value="A-crystallin/Hsp20_dom"/>
</dbReference>
<dbReference type="AlphaFoldDB" id="A0L7B6"/>
<keyword evidence="4" id="KW-0346">Stress response</keyword>
<dbReference type="Gene3D" id="2.60.40.790">
    <property type="match status" value="1"/>
</dbReference>
<dbReference type="RefSeq" id="WP_011713013.1">
    <property type="nucleotide sequence ID" value="NC_008576.1"/>
</dbReference>
<dbReference type="EMBL" id="CP000471">
    <property type="protein sequence ID" value="ABK43859.1"/>
    <property type="molecule type" value="Genomic_DNA"/>
</dbReference>
<gene>
    <name evidence="4" type="ordered locus">Mmc1_1348</name>
    <name evidence="5" type="ordered locus">Mmc1_2024</name>
</gene>
<dbReference type="Proteomes" id="UP000002586">
    <property type="component" value="Chromosome"/>
</dbReference>
<reference evidence="6" key="2">
    <citation type="journal article" date="2009" name="Appl. Environ. Microbiol.">
        <title>Complete genome sequence of the chemolithoautotrophic marine magnetotactic coccus strain MC-1.</title>
        <authorList>
            <person name="Schubbe S."/>
            <person name="Williams T.J."/>
            <person name="Xie G."/>
            <person name="Kiss H.E."/>
            <person name="Brettin T.S."/>
            <person name="Martinez D."/>
            <person name="Ross C.A."/>
            <person name="Schuler D."/>
            <person name="Cox B.L."/>
            <person name="Nealson K.H."/>
            <person name="Bazylinski D.A."/>
        </authorList>
    </citation>
    <scope>NUCLEOTIDE SEQUENCE [LARGE SCALE GENOMIC DNA]</scope>
    <source>
        <strain evidence="6">ATCC BAA-1437 / JCM 17883 / MC-1</strain>
    </source>
</reference>
<accession>A0L7B6</accession>
<dbReference type="InterPro" id="IPR008978">
    <property type="entry name" value="HSP20-like_chaperone"/>
</dbReference>
<dbReference type="KEGG" id="mgm:Mmc1_1348"/>
<dbReference type="eggNOG" id="COG0071">
    <property type="taxonomic scope" value="Bacteria"/>
</dbReference>
<dbReference type="InterPro" id="IPR031107">
    <property type="entry name" value="Small_HSP"/>
</dbReference>
<evidence type="ECO:0000256" key="1">
    <source>
        <dbReference type="PROSITE-ProRule" id="PRU00285"/>
    </source>
</evidence>
<evidence type="ECO:0000259" key="3">
    <source>
        <dbReference type="PROSITE" id="PS01031"/>
    </source>
</evidence>
<feature type="domain" description="SHSP" evidence="3">
    <location>
        <begin position="31"/>
        <end position="145"/>
    </location>
</feature>
<organism evidence="4 6">
    <name type="scientific">Magnetococcus marinus (strain ATCC BAA-1437 / JCM 17883 / MC-1)</name>
    <dbReference type="NCBI Taxonomy" id="156889"/>
    <lineage>
        <taxon>Bacteria</taxon>
        <taxon>Pseudomonadati</taxon>
        <taxon>Pseudomonadota</taxon>
        <taxon>Magnetococcia</taxon>
        <taxon>Magnetococcales</taxon>
        <taxon>Magnetococcaceae</taxon>
        <taxon>Magnetococcus</taxon>
    </lineage>
</organism>
<reference evidence="4" key="1">
    <citation type="submission" date="2006-09" db="EMBL/GenBank/DDBJ databases">
        <title>Complete sequence of Magnetococcus sp. MC-1.</title>
        <authorList>
            <consortium name="US DOE Joint Genome Institute"/>
            <person name="Copeland A."/>
            <person name="Lucas S."/>
            <person name="Lapidus A."/>
            <person name="Barry K."/>
            <person name="Detter J.C."/>
            <person name="Glavina del Rio T."/>
            <person name="Hammon N."/>
            <person name="Israni S."/>
            <person name="Dalin E."/>
            <person name="Tice H."/>
            <person name="Pitluck S."/>
            <person name="Kiss H."/>
            <person name="Goodwin L.A."/>
            <person name="Brettin T."/>
            <person name="Bruce D."/>
            <person name="Han C."/>
            <person name="Tapia R."/>
            <person name="Gilna P."/>
            <person name="Schmutz J."/>
            <person name="Larimer F."/>
            <person name="Land M."/>
            <person name="Hauser L."/>
            <person name="Kyrpides N."/>
            <person name="Mikhailova N."/>
            <person name="Richardson P."/>
        </authorList>
    </citation>
    <scope>NUCLEOTIDE SEQUENCE [LARGE SCALE GENOMIC DNA]</scope>
    <source>
        <strain evidence="4">MC-1</strain>
    </source>
</reference>
<dbReference type="KEGG" id="mgm:Mmc1_2024"/>
<dbReference type="EMBL" id="CP000471">
    <property type="protein sequence ID" value="ABK44525.1"/>
    <property type="molecule type" value="Genomic_DNA"/>
</dbReference>
<dbReference type="HOGENOM" id="CLU_046737_9_0_5"/>
<dbReference type="CDD" id="cd06464">
    <property type="entry name" value="ACD_sHsps-like"/>
    <property type="match status" value="1"/>
</dbReference>
<evidence type="ECO:0000313" key="4">
    <source>
        <dbReference type="EMBL" id="ABK43859.1"/>
    </source>
</evidence>
<protein>
    <submittedName>
        <fullName evidence="4">Heat shock protein Hsp20</fullName>
    </submittedName>
</protein>
<dbReference type="SUPFAM" id="SSF49764">
    <property type="entry name" value="HSP20-like chaperones"/>
    <property type="match status" value="1"/>
</dbReference>
<dbReference type="PANTHER" id="PTHR11527">
    <property type="entry name" value="HEAT-SHOCK PROTEIN 20 FAMILY MEMBER"/>
    <property type="match status" value="1"/>
</dbReference>
<evidence type="ECO:0000313" key="5">
    <source>
        <dbReference type="EMBL" id="ABK44525.1"/>
    </source>
</evidence>
<keyword evidence="6" id="KW-1185">Reference proteome</keyword>